<feature type="transmembrane region" description="Helical" evidence="10">
    <location>
        <begin position="1326"/>
        <end position="1352"/>
    </location>
</feature>
<feature type="transmembrane region" description="Helical" evidence="10">
    <location>
        <begin position="1455"/>
        <end position="1475"/>
    </location>
</feature>
<dbReference type="InterPro" id="IPR009091">
    <property type="entry name" value="RCC1/BLIP-II"/>
</dbReference>
<protein>
    <recommendedName>
        <fullName evidence="12">Protein kinase domain-containing protein</fullName>
    </recommendedName>
</protein>
<feature type="region of interest" description="Disordered" evidence="9">
    <location>
        <begin position="805"/>
        <end position="828"/>
    </location>
</feature>
<evidence type="ECO:0000256" key="9">
    <source>
        <dbReference type="SAM" id="MobiDB-lite"/>
    </source>
</evidence>
<dbReference type="Gene3D" id="2.60.40.10">
    <property type="entry name" value="Immunoglobulins"/>
    <property type="match status" value="1"/>
</dbReference>
<comment type="similarity">
    <text evidence="2">Belongs to the multi antimicrobial extrusion (MATE) (TC 2.A.66.1) family.</text>
</comment>
<keyword evidence="6 10" id="KW-1133">Transmembrane helix</keyword>
<evidence type="ECO:0000256" key="8">
    <source>
        <dbReference type="ARBA" id="ARBA00023295"/>
    </source>
</evidence>
<dbReference type="GO" id="GO:0042910">
    <property type="term" value="F:xenobiotic transmembrane transporter activity"/>
    <property type="evidence" value="ECO:0007669"/>
    <property type="project" value="InterPro"/>
</dbReference>
<dbReference type="InterPro" id="IPR036962">
    <property type="entry name" value="Glyco_hydro_3_N_sf"/>
</dbReference>
<evidence type="ECO:0000256" key="5">
    <source>
        <dbReference type="ARBA" id="ARBA00022801"/>
    </source>
</evidence>
<organism evidence="13 14">
    <name type="scientific">Polarella glacialis</name>
    <name type="common">Dinoflagellate</name>
    <dbReference type="NCBI Taxonomy" id="89957"/>
    <lineage>
        <taxon>Eukaryota</taxon>
        <taxon>Sar</taxon>
        <taxon>Alveolata</taxon>
        <taxon>Dinophyceae</taxon>
        <taxon>Suessiales</taxon>
        <taxon>Suessiaceae</taxon>
        <taxon>Polarella</taxon>
    </lineage>
</organism>
<dbReference type="GO" id="GO:0004672">
    <property type="term" value="F:protein kinase activity"/>
    <property type="evidence" value="ECO:0007669"/>
    <property type="project" value="InterPro"/>
</dbReference>
<dbReference type="InterPro" id="IPR001764">
    <property type="entry name" value="Glyco_hydro_3_N"/>
</dbReference>
<keyword evidence="8" id="KW-0326">Glycosidase</keyword>
<dbReference type="Proteomes" id="UP000654075">
    <property type="component" value="Unassembled WGS sequence"/>
</dbReference>
<dbReference type="InterPro" id="IPR008271">
    <property type="entry name" value="Ser/Thr_kinase_AS"/>
</dbReference>
<dbReference type="GO" id="GO:0046556">
    <property type="term" value="F:alpha-L-arabinofuranosidase activity"/>
    <property type="evidence" value="ECO:0007669"/>
    <property type="project" value="TreeGrafter"/>
</dbReference>
<dbReference type="Pfam" id="PF00933">
    <property type="entry name" value="Glyco_hydro_3"/>
    <property type="match status" value="1"/>
</dbReference>
<dbReference type="CDD" id="cd13136">
    <property type="entry name" value="MATE_DinF_like"/>
    <property type="match status" value="1"/>
</dbReference>
<dbReference type="Pfam" id="PF01915">
    <property type="entry name" value="Glyco_hydro_3_C"/>
    <property type="match status" value="1"/>
</dbReference>
<evidence type="ECO:0000256" key="7">
    <source>
        <dbReference type="ARBA" id="ARBA00023136"/>
    </source>
</evidence>
<dbReference type="Gene3D" id="1.10.510.10">
    <property type="entry name" value="Transferase(Phosphotransferase) domain 1"/>
    <property type="match status" value="1"/>
</dbReference>
<dbReference type="Gene3D" id="3.40.50.1700">
    <property type="entry name" value="Glycoside hydrolase family 3 C-terminal domain"/>
    <property type="match status" value="1"/>
</dbReference>
<dbReference type="NCBIfam" id="TIGR00797">
    <property type="entry name" value="matE"/>
    <property type="match status" value="1"/>
</dbReference>
<dbReference type="SUPFAM" id="SSF50985">
    <property type="entry name" value="RCC1/BLIP-II"/>
    <property type="match status" value="2"/>
</dbReference>
<dbReference type="InterPro" id="IPR044644">
    <property type="entry name" value="DinF-like"/>
</dbReference>
<dbReference type="PROSITE" id="PS00108">
    <property type="entry name" value="PROTEIN_KINASE_ST"/>
    <property type="match status" value="1"/>
</dbReference>
<feature type="chain" id="PRO_5032815039" description="Protein kinase domain-containing protein" evidence="11">
    <location>
        <begin position="24"/>
        <end position="2037"/>
    </location>
</feature>
<dbReference type="InterPro" id="IPR044993">
    <property type="entry name" value="BXL"/>
</dbReference>
<dbReference type="InterPro" id="IPR013783">
    <property type="entry name" value="Ig-like_fold"/>
</dbReference>
<dbReference type="InterPro" id="IPR002528">
    <property type="entry name" value="MATE_fam"/>
</dbReference>
<dbReference type="EMBL" id="CAJNNV010029101">
    <property type="protein sequence ID" value="CAE8627068.1"/>
    <property type="molecule type" value="Genomic_DNA"/>
</dbReference>
<dbReference type="FunFam" id="3.20.20.300:FF:000015">
    <property type="entry name" value="Glycoside hydrolase, putative"/>
    <property type="match status" value="1"/>
</dbReference>
<keyword evidence="5" id="KW-0378">Hydrolase</keyword>
<feature type="transmembrane region" description="Helical" evidence="10">
    <location>
        <begin position="1373"/>
        <end position="1399"/>
    </location>
</feature>
<dbReference type="Gene3D" id="2.130.10.30">
    <property type="entry name" value="Regulator of chromosome condensation 1/beta-lactamase-inhibitor protein II"/>
    <property type="match status" value="3"/>
</dbReference>
<dbReference type="InterPro" id="IPR017853">
    <property type="entry name" value="GH"/>
</dbReference>
<dbReference type="Pfam" id="PF00069">
    <property type="entry name" value="Pkinase"/>
    <property type="match status" value="1"/>
</dbReference>
<evidence type="ECO:0000256" key="2">
    <source>
        <dbReference type="ARBA" id="ARBA00010199"/>
    </source>
</evidence>
<dbReference type="GO" id="GO:0031222">
    <property type="term" value="P:arabinan catabolic process"/>
    <property type="evidence" value="ECO:0007669"/>
    <property type="project" value="TreeGrafter"/>
</dbReference>
<dbReference type="GO" id="GO:0045493">
    <property type="term" value="P:xylan catabolic process"/>
    <property type="evidence" value="ECO:0007669"/>
    <property type="project" value="InterPro"/>
</dbReference>
<dbReference type="SUPFAM" id="SSF56112">
    <property type="entry name" value="Protein kinase-like (PK-like)"/>
    <property type="match status" value="1"/>
</dbReference>
<dbReference type="SMART" id="SM00220">
    <property type="entry name" value="S_TKc"/>
    <property type="match status" value="1"/>
</dbReference>
<evidence type="ECO:0000256" key="1">
    <source>
        <dbReference type="ARBA" id="ARBA00004141"/>
    </source>
</evidence>
<comment type="subcellular location">
    <subcellularLocation>
        <location evidence="1">Membrane</location>
        <topology evidence="1">Multi-pass membrane protein</topology>
    </subcellularLocation>
</comment>
<feature type="region of interest" description="Disordered" evidence="9">
    <location>
        <begin position="1109"/>
        <end position="1134"/>
    </location>
</feature>
<sequence>MKTRIAAWTVSLSIVALSSVANSEPAYPRYGCRPGQDHYPFCDVSLPIEQRVEDLIGRLTLDEKPLLLVARLSPLGNVSRLGVPQYDWGGNCVHGVQSRCGTGSNGETRCPTSFPNPNALGATFNESVWHGMGRVIGRELRSLWKQGVGEEHPPTELPPIGLDCWSPNINIVRDPRWGRNLETASEDPFLLGLFGVAVTQGLQVGEDSRYLQAIVTLKHFIANSLEGSWPGPGGPASYPGTGLCPGGTCTRFTIDPNISAYDLASSYMPAFKTSVVQGGALGVMCSYNSVNGVPSCANKWLLEEKLRKEWGFEGYVTGDSGAVEDIWRTHFYAATSEDSATFAVRSGTDVQSALWKAGQQPWNTSDASYIRHIPTAVRSSHLSEEAVDTALRHTLTLRFRLGLFDPPEGQVYEQFSPDEVRSDKHVAAAMDAAEQSLVLLKNDVLDGVPVLPIRSGKVAVIGPHAMSRYPLLGNYLGQICPQLNARGTEQYGCVESILEAIGNLSSGAVYAPGLESITSSDSTLFDEALRTAQCADHVVLALGLDTISIEAEGLDRHNITLPEGQLELFRVVLGAGKPVTVVLLNGGIVASEELKQHASAIVEAWYPGFYGARAIAKALLGLTNRWGKLPVTIYDESFTDHFDMLDFDMTKGPGRTYRYFTGKPLWPFGFGLSFTTFALKLVSDKAITVSQSSGKASLLLEIQNSGSMAGDDVVMAFFRPLPGTLPAGCRAALLQKQLFGFRRVSLPVAGSASVEFALTAATLQVHADNGDRVSYAGRYEVILTNGLQSLSVDVEVESVGSPQPVTYERWVPQPNDQPPGHSEDSSAGYAARAGERAFHAQQARNITVGVLKSLQHPNIVAYFDAFVEATKLYIVMEYADGGDLSASVKKRKADAKHFSEIEALTTFAQCCLALQHVHRKHILHRDLKCQNIFLTLSGVVKLGDFGIAKVLDHTAAEAITMIGTPIYLAPEVCHSKPYGVKADVWSLGVVLYELLALEPPFAGSNIASLINNIVTGTPKPVSTALYGEGLRELLSQMLNKQPQGRPTVEQVLGRAFVRSVAEGLPGCVASPLSGFSGDDVTVLPSAASKNDAASEFRRNRDAALAAKARAEGRPVMAQRPHSVDAAPSSQGYGAAASRRAEAEAEHLQVPNIVANLSTPLLGLVDTAVAGHLGSASALSGVALGCAAINLLFTLCIFLRKGTSGLTAQALGSGDHDEAKASAWRAICLGLTIGVGFVALRRELQGVIFHFLQSPTQDTARAAEAYFQARLLGAPAALANFGIQGWLLGAQRSRHVLVQQLALNLSNAALSCLLAFELGGWGWGLGVSGVGCAAALANYLGFFLGVAQVASVLRQLPGGWSSEALLRPEPVRRLLTLSTTILLRSASVTLVYFFFAALAAELGDATLAADNILLQLQSVLSFGTDGFSNAAEALVGEAIGARDLASLRLAVSSSTHWALLLACGFTAIYVVLGNSFVACLTDSAEVRAEAGLYMPWLWISPLISVWCYLLDGFFVGATLAAEMRDSMLVSGAIFGVAAVASRPLGNHGLWLSHHLFMVSRAVTLWIVFPRIERLAVRHKDGQEPLLGSTPGEKKKSPDANLPKVGFLAASGTENSQPSFLDPISGGANGSVVTWGDAQFGGDSSTVAPLLTEGVIQVFGNAGAFAAIKANGSVVTWGKASEGGDSSAVAPLLTEGVIQVRGTDTAFAAIKANGSVVTWGNAQDGGDSSAVAPLLTEGVVQVSGADNAFAVIKANGSVVTWGDARYGGDSSAVAPLLMEGVVQVSVADKAFAAIKANGSIVTWGDADYGGDSSAVAPLLTEGVVQVFGNAGAFAAIRANGSIVTWGDADFGGDSSAVAPLLTEGVVQVCGTDTAFAAIKANGSVVTWGNAQDGGDSSAVAPLLTEGFDQVCGTDSAFAAIKANGSVVTWGDARYGGDSAAVAPLLMEGVVQVCGTAGAFAAIKGNGSVVTWGAGDDQFGGDSSAVAPLLTEGVVQVRGNAGAFAAIKANGSVVTWGYALFGGDSSAVAPLLTEGVVQVC</sequence>
<keyword evidence="3 10" id="KW-0812">Transmembrane</keyword>
<dbReference type="GO" id="GO:0015297">
    <property type="term" value="F:antiporter activity"/>
    <property type="evidence" value="ECO:0007669"/>
    <property type="project" value="InterPro"/>
</dbReference>
<dbReference type="InterPro" id="IPR000719">
    <property type="entry name" value="Prot_kinase_dom"/>
</dbReference>
<keyword evidence="14" id="KW-1185">Reference proteome</keyword>
<dbReference type="PRINTS" id="PR00133">
    <property type="entry name" value="GLHYDRLASE3"/>
</dbReference>
<dbReference type="InterPro" id="IPR026891">
    <property type="entry name" value="Fn3-like"/>
</dbReference>
<dbReference type="GO" id="GO:0005524">
    <property type="term" value="F:ATP binding"/>
    <property type="evidence" value="ECO:0007669"/>
    <property type="project" value="InterPro"/>
</dbReference>
<evidence type="ECO:0000256" key="10">
    <source>
        <dbReference type="SAM" id="Phobius"/>
    </source>
</evidence>
<evidence type="ECO:0000256" key="3">
    <source>
        <dbReference type="ARBA" id="ARBA00022692"/>
    </source>
</evidence>
<comment type="caution">
    <text evidence="13">The sequence shown here is derived from an EMBL/GenBank/DDBJ whole genome shotgun (WGS) entry which is preliminary data.</text>
</comment>
<gene>
    <name evidence="13" type="ORF">PGLA1383_LOCUS43927</name>
</gene>
<dbReference type="GO" id="GO:0009044">
    <property type="term" value="F:xylan 1,4-beta-xylosidase activity"/>
    <property type="evidence" value="ECO:0007669"/>
    <property type="project" value="InterPro"/>
</dbReference>
<dbReference type="GO" id="GO:0016020">
    <property type="term" value="C:membrane"/>
    <property type="evidence" value="ECO:0007669"/>
    <property type="project" value="UniProtKB-SubCell"/>
</dbReference>
<dbReference type="CDD" id="cd08215">
    <property type="entry name" value="STKc_Nek"/>
    <property type="match status" value="1"/>
</dbReference>
<evidence type="ECO:0000256" key="11">
    <source>
        <dbReference type="SAM" id="SignalP"/>
    </source>
</evidence>
<dbReference type="PANTHER" id="PTHR42721">
    <property type="entry name" value="SUGAR HYDROLASE-RELATED"/>
    <property type="match status" value="1"/>
</dbReference>
<evidence type="ECO:0000256" key="4">
    <source>
        <dbReference type="ARBA" id="ARBA00022729"/>
    </source>
</evidence>
<dbReference type="PANTHER" id="PTHR42721:SF41">
    <property type="entry name" value="GLYCOSIDE HYDROLASE FAMILY 3 C-TERMINAL DOMAIN-CONTAINING PROTEIN"/>
    <property type="match status" value="1"/>
</dbReference>
<dbReference type="InterPro" id="IPR036881">
    <property type="entry name" value="Glyco_hydro_3_C_sf"/>
</dbReference>
<keyword evidence="7 10" id="KW-0472">Membrane</keyword>
<name>A0A813GV54_POLGL</name>
<reference evidence="13" key="1">
    <citation type="submission" date="2021-02" db="EMBL/GenBank/DDBJ databases">
        <authorList>
            <person name="Dougan E. K."/>
            <person name="Rhodes N."/>
            <person name="Thang M."/>
            <person name="Chan C."/>
        </authorList>
    </citation>
    <scope>NUCLEOTIDE SEQUENCE</scope>
</reference>
<dbReference type="OrthoDB" id="5370059at2759"/>
<feature type="transmembrane region" description="Helical" evidence="10">
    <location>
        <begin position="1177"/>
        <end position="1198"/>
    </location>
</feature>
<feature type="signal peptide" evidence="11">
    <location>
        <begin position="1"/>
        <end position="23"/>
    </location>
</feature>
<dbReference type="Pfam" id="PF01554">
    <property type="entry name" value="MatE"/>
    <property type="match status" value="2"/>
</dbReference>
<dbReference type="SUPFAM" id="SSF52279">
    <property type="entry name" value="Beta-D-glucan exohydrolase, C-terminal domain"/>
    <property type="match status" value="1"/>
</dbReference>
<keyword evidence="4 11" id="KW-0732">Signal</keyword>
<feature type="transmembrane region" description="Helical" evidence="10">
    <location>
        <begin position="1300"/>
        <end position="1320"/>
    </location>
</feature>
<evidence type="ECO:0000259" key="12">
    <source>
        <dbReference type="PROSITE" id="PS50011"/>
    </source>
</evidence>
<dbReference type="SUPFAM" id="SSF51445">
    <property type="entry name" value="(Trans)glycosidases"/>
    <property type="match status" value="1"/>
</dbReference>
<proteinExistence type="inferred from homology"/>
<feature type="transmembrane region" description="Helical" evidence="10">
    <location>
        <begin position="1495"/>
        <end position="1519"/>
    </location>
</feature>
<dbReference type="Gene3D" id="3.20.20.300">
    <property type="entry name" value="Glycoside hydrolase, family 3, N-terminal domain"/>
    <property type="match status" value="1"/>
</dbReference>
<evidence type="ECO:0000256" key="6">
    <source>
        <dbReference type="ARBA" id="ARBA00022989"/>
    </source>
</evidence>
<accession>A0A813GV54</accession>
<evidence type="ECO:0000313" key="14">
    <source>
        <dbReference type="Proteomes" id="UP000654075"/>
    </source>
</evidence>
<feature type="domain" description="Protein kinase" evidence="12">
    <location>
        <begin position="779"/>
        <end position="1057"/>
    </location>
</feature>
<evidence type="ECO:0000313" key="13">
    <source>
        <dbReference type="EMBL" id="CAE8627068.1"/>
    </source>
</evidence>
<dbReference type="InterPro" id="IPR002772">
    <property type="entry name" value="Glyco_hydro_3_C"/>
</dbReference>
<dbReference type="PROSITE" id="PS50011">
    <property type="entry name" value="PROTEIN_KINASE_DOM"/>
    <property type="match status" value="1"/>
</dbReference>
<dbReference type="SMART" id="SM01217">
    <property type="entry name" value="Fn3_like"/>
    <property type="match status" value="1"/>
</dbReference>
<dbReference type="InterPro" id="IPR011009">
    <property type="entry name" value="Kinase-like_dom_sf"/>
</dbReference>